<feature type="transmembrane region" description="Helical" evidence="4">
    <location>
        <begin position="18"/>
        <end position="36"/>
    </location>
</feature>
<sequence>MAESAAQLREHDGGPSSGLILLLAISCGMAVANIYYAQPLIGLIAPSIGLGPAVAGLVVTLTQLGYCAGLILLVPLGDLVENRRLVALTLAGSTLALLAAGLATSAPVFLLASLLVGIASVAVQMLVPLAAHMTPEARRGQVVGKVMSGLLLGILLARPAASLIADHFGWRSVFILSAVLMAGLTVILSRRLPERRPHPQAGYGALLRSLWPVLRDTPILRRRAAYQTAQFCNFSLFWTAVPLHLMESPFHLSQTGIALFALAGAAGALVAPLAGWLADRGLTRPSTGLAFAFALCAFVIAWLGRDSLAALVVAAVVLDAGVQMTQIQGQRAIYTLRAEIRSRLNGLYMAIFFLGGAVGSTMASLLFTQGGWTGVAWFGGAVALAGMAYYLTELTGRQAALAGR</sequence>
<dbReference type="STRING" id="207340.APZ41_011990"/>
<feature type="transmembrane region" description="Helical" evidence="4">
    <location>
        <begin position="224"/>
        <end position="245"/>
    </location>
</feature>
<keyword evidence="3 4" id="KW-0472">Membrane</keyword>
<dbReference type="CDD" id="cd17324">
    <property type="entry name" value="MFS_NepI_like"/>
    <property type="match status" value="1"/>
</dbReference>
<dbReference type="PANTHER" id="PTHR42910:SF1">
    <property type="entry name" value="MAJOR FACILITATOR SUPERFAMILY (MFS) PROFILE DOMAIN-CONTAINING PROTEIN"/>
    <property type="match status" value="1"/>
</dbReference>
<dbReference type="PROSITE" id="PS50850">
    <property type="entry name" value="MFS"/>
    <property type="match status" value="1"/>
</dbReference>
<dbReference type="InterPro" id="IPR011701">
    <property type="entry name" value="MFS"/>
</dbReference>
<keyword evidence="2 4" id="KW-1133">Transmembrane helix</keyword>
<feature type="transmembrane region" description="Helical" evidence="4">
    <location>
        <begin position="257"/>
        <end position="278"/>
    </location>
</feature>
<feature type="transmembrane region" description="Helical" evidence="4">
    <location>
        <begin position="85"/>
        <end position="103"/>
    </location>
</feature>
<evidence type="ECO:0000256" key="3">
    <source>
        <dbReference type="ARBA" id="ARBA00023136"/>
    </source>
</evidence>
<feature type="transmembrane region" description="Helical" evidence="4">
    <location>
        <begin position="285"/>
        <end position="303"/>
    </location>
</feature>
<keyword evidence="8" id="KW-1185">Reference proteome</keyword>
<feature type="transmembrane region" description="Helical" evidence="4">
    <location>
        <begin position="168"/>
        <end position="188"/>
    </location>
</feature>
<name>A0A1S8D5C8_9PROT</name>
<feature type="transmembrane region" description="Helical" evidence="4">
    <location>
        <begin position="309"/>
        <end position="327"/>
    </location>
</feature>
<reference evidence="7 9" key="2">
    <citation type="submission" date="2018-06" db="EMBL/GenBank/DDBJ databases">
        <authorList>
            <consortium name="Pathogen Informatics"/>
            <person name="Doyle S."/>
        </authorList>
    </citation>
    <scope>NUCLEOTIDE SEQUENCE [LARGE SCALE GENOMIC DNA]</scope>
    <source>
        <strain evidence="7 9">NCTC13291</strain>
    </source>
</reference>
<evidence type="ECO:0000313" key="9">
    <source>
        <dbReference type="Proteomes" id="UP000254919"/>
    </source>
</evidence>
<dbReference type="Proteomes" id="UP000254919">
    <property type="component" value="Unassembled WGS sequence"/>
</dbReference>
<dbReference type="InterPro" id="IPR020846">
    <property type="entry name" value="MFS_dom"/>
</dbReference>
<feature type="domain" description="Major facilitator superfamily (MFS) profile" evidence="5">
    <location>
        <begin position="19"/>
        <end position="398"/>
    </location>
</feature>
<dbReference type="Pfam" id="PF07690">
    <property type="entry name" value="MFS_1"/>
    <property type="match status" value="1"/>
</dbReference>
<dbReference type="OrthoDB" id="9815356at2"/>
<feature type="transmembrane region" description="Helical" evidence="4">
    <location>
        <begin position="48"/>
        <end position="73"/>
    </location>
</feature>
<dbReference type="Proteomes" id="UP000054844">
    <property type="component" value="Unassembled WGS sequence"/>
</dbReference>
<reference evidence="6 8" key="1">
    <citation type="submission" date="2016-12" db="EMBL/GenBank/DDBJ databases">
        <title>Draft genome sequence of Roseomonas mucosa strain AU37, isolated from a peripheral intravenous catheter.</title>
        <authorList>
            <person name="Choudhury M.A."/>
            <person name="Sidjabat H.E."/>
            <person name="Wailan A.M."/>
            <person name="Zhang L."/>
            <person name="Marsh N.M."/>
            <person name="Rickard C.M."/>
            <person name="Davies M."/>
            <person name="Mcmillan D.J."/>
        </authorList>
    </citation>
    <scope>NUCLEOTIDE SEQUENCE [LARGE SCALE GENOMIC DNA]</scope>
    <source>
        <strain evidence="6 8">SAVE376</strain>
    </source>
</reference>
<dbReference type="PANTHER" id="PTHR42910">
    <property type="entry name" value="TRANSPORTER SCO4007-RELATED"/>
    <property type="match status" value="1"/>
</dbReference>
<keyword evidence="1 4" id="KW-0812">Transmembrane</keyword>
<feature type="transmembrane region" description="Helical" evidence="4">
    <location>
        <begin position="142"/>
        <end position="162"/>
    </location>
</feature>
<dbReference type="SUPFAM" id="SSF103473">
    <property type="entry name" value="MFS general substrate transporter"/>
    <property type="match status" value="1"/>
</dbReference>
<dbReference type="EMBL" id="UGVN01000001">
    <property type="protein sequence ID" value="SUE37298.1"/>
    <property type="molecule type" value="Genomic_DNA"/>
</dbReference>
<organism evidence="6 8">
    <name type="scientific">Roseomonas mucosa</name>
    <dbReference type="NCBI Taxonomy" id="207340"/>
    <lineage>
        <taxon>Bacteria</taxon>
        <taxon>Pseudomonadati</taxon>
        <taxon>Pseudomonadota</taxon>
        <taxon>Alphaproteobacteria</taxon>
        <taxon>Acetobacterales</taxon>
        <taxon>Roseomonadaceae</taxon>
        <taxon>Roseomonas</taxon>
    </lineage>
</organism>
<evidence type="ECO:0000313" key="7">
    <source>
        <dbReference type="EMBL" id="SUE37298.1"/>
    </source>
</evidence>
<evidence type="ECO:0000313" key="8">
    <source>
        <dbReference type="Proteomes" id="UP000054844"/>
    </source>
</evidence>
<feature type="transmembrane region" description="Helical" evidence="4">
    <location>
        <begin position="347"/>
        <end position="368"/>
    </location>
</feature>
<gene>
    <name evidence="7" type="primary">ynfM_1</name>
    <name evidence="6" type="ORF">APZ41_011990</name>
    <name evidence="7" type="ORF">NCTC13291_00090</name>
</gene>
<dbReference type="Gene3D" id="1.20.1250.20">
    <property type="entry name" value="MFS general substrate transporter like domains"/>
    <property type="match status" value="1"/>
</dbReference>
<accession>A0A1S8D5C8</accession>
<evidence type="ECO:0000256" key="2">
    <source>
        <dbReference type="ARBA" id="ARBA00022989"/>
    </source>
</evidence>
<dbReference type="RefSeq" id="WP_019460497.1">
    <property type="nucleotide sequence ID" value="NZ_AP031462.1"/>
</dbReference>
<protein>
    <submittedName>
        <fullName evidence="7">Inner membrane transport protein ynfM</fullName>
    </submittedName>
    <submittedName>
        <fullName evidence="6">MFS transporter</fullName>
    </submittedName>
</protein>
<evidence type="ECO:0000256" key="1">
    <source>
        <dbReference type="ARBA" id="ARBA00022692"/>
    </source>
</evidence>
<dbReference type="InterPro" id="IPR036259">
    <property type="entry name" value="MFS_trans_sf"/>
</dbReference>
<dbReference type="GO" id="GO:0022857">
    <property type="term" value="F:transmembrane transporter activity"/>
    <property type="evidence" value="ECO:0007669"/>
    <property type="project" value="InterPro"/>
</dbReference>
<feature type="transmembrane region" description="Helical" evidence="4">
    <location>
        <begin position="109"/>
        <end position="130"/>
    </location>
</feature>
<evidence type="ECO:0000313" key="6">
    <source>
        <dbReference type="EMBL" id="ONH82954.1"/>
    </source>
</evidence>
<proteinExistence type="predicted"/>
<evidence type="ECO:0000256" key="4">
    <source>
        <dbReference type="SAM" id="Phobius"/>
    </source>
</evidence>
<evidence type="ECO:0000259" key="5">
    <source>
        <dbReference type="PROSITE" id="PS50850"/>
    </source>
</evidence>
<dbReference type="EMBL" id="LLWF02000036">
    <property type="protein sequence ID" value="ONH82954.1"/>
    <property type="molecule type" value="Genomic_DNA"/>
</dbReference>
<dbReference type="AlphaFoldDB" id="A0A1S8D5C8"/>
<dbReference type="GeneID" id="99635115"/>
<feature type="transmembrane region" description="Helical" evidence="4">
    <location>
        <begin position="374"/>
        <end position="391"/>
    </location>
</feature>